<name>S5ZUU5_9CREN</name>
<dbReference type="Proteomes" id="UP000015543">
    <property type="component" value="Chromosome"/>
</dbReference>
<protein>
    <recommendedName>
        <fullName evidence="1">CRISPR system endoribonuclease Csx1 CARF domain-containing protein</fullName>
    </recommendedName>
</protein>
<accession>S5ZUU5</accession>
<keyword evidence="3" id="KW-1185">Reference proteome</keyword>
<dbReference type="GeneID" id="16573052"/>
<dbReference type="EMBL" id="CP006646">
    <property type="protein sequence ID" value="AGT34799.1"/>
    <property type="molecule type" value="Genomic_DNA"/>
</dbReference>
<dbReference type="Pfam" id="PF22230">
    <property type="entry name" value="Csx1_CARF"/>
    <property type="match status" value="1"/>
</dbReference>
<dbReference type="KEGG" id="thb:N186_02025"/>
<dbReference type="InterPro" id="IPR027419">
    <property type="entry name" value="CRISPR-assoc_Csx1_C"/>
</dbReference>
<sequence length="584" mass="67637">MTSSGLSSSKDDECFSKYEEVFLFSTWGDPAEWESKNYCIECIINEKKTKKCLQSSQEKFFSTTRSIINILPTNILDKDKICIFLQDTLLINHIIEPKIELKKKIEYWWRDSQDNIKHRKDLFESILRYILNTEAFKNDFRKSSKISIKDKEDASKIFKILPGTVSYKYQSKSNSNSNITYLFIWRGDDFFSYILGGILAYAMDKLRLSRKNNIAVIYDTSHGVNYFALALEEAIPLACSLLALQKAFTDTPEYQIHLFHYNSQPLISVSKASSTPSISLDLVSYKQMRFYKKQGFFVNNGVFFDTLRTRIESILSQQRFEDIYKRLHNKVPGIDTWEQILATALLFVRGILPWALHIARFTKLNKNGEDLSIETILNQAIERLETSEIEFTRNKGNFEYIATYRWNKQGTPDIDAITLLSLSAILKEASKKILASCDYTNEIISDLEKSPTYSKDHSTVVDVHEIFKAESCSSIELDKIAELAEKVYSKPFSVIARTEIERIKSYFDNTASEKPSKYYECWALKDFQIYIPKSGQPEERDFYAHLGLVRGTKHSIIQRRGDNDYKLILGTYNDIVSYLKQWGA</sequence>
<evidence type="ECO:0000259" key="1">
    <source>
        <dbReference type="Pfam" id="PF22230"/>
    </source>
</evidence>
<dbReference type="PANTHER" id="PTHR37169:SF1">
    <property type="entry name" value="CRISPR SYSTEM ENDORIBONUCLEASE CSX1"/>
    <property type="match status" value="1"/>
</dbReference>
<dbReference type="eggNOG" id="arCOG03433">
    <property type="taxonomic scope" value="Archaea"/>
</dbReference>
<dbReference type="Gene3D" id="1.10.3740.10">
    <property type="entry name" value="SSO1389-like domains"/>
    <property type="match status" value="1"/>
</dbReference>
<dbReference type="SUPFAM" id="SSF160980">
    <property type="entry name" value="SSO1389-like"/>
    <property type="match status" value="1"/>
</dbReference>
<evidence type="ECO:0000313" key="3">
    <source>
        <dbReference type="Proteomes" id="UP000015543"/>
    </source>
</evidence>
<organism evidence="2 3">
    <name type="scientific">Thermofilum adornatum</name>
    <dbReference type="NCBI Taxonomy" id="1365176"/>
    <lineage>
        <taxon>Archaea</taxon>
        <taxon>Thermoproteota</taxon>
        <taxon>Thermoprotei</taxon>
        <taxon>Thermofilales</taxon>
        <taxon>Thermofilaceae</taxon>
        <taxon>Thermofilum</taxon>
    </lineage>
</organism>
<dbReference type="InterPro" id="IPR053857">
    <property type="entry name" value="Csx1_CARF"/>
</dbReference>
<dbReference type="AlphaFoldDB" id="S5ZUU5"/>
<gene>
    <name evidence="2" type="ORF">N186_02025</name>
</gene>
<evidence type="ECO:0000313" key="2">
    <source>
        <dbReference type="EMBL" id="AGT34799.1"/>
    </source>
</evidence>
<dbReference type="RefSeq" id="WP_020962099.1">
    <property type="nucleotide sequence ID" value="NC_022093.1"/>
</dbReference>
<feature type="domain" description="CRISPR system endoribonuclease Csx1 CARF" evidence="1">
    <location>
        <begin position="23"/>
        <end position="265"/>
    </location>
</feature>
<dbReference type="PATRIC" id="fig|1365176.7.peg.404"/>
<dbReference type="OrthoDB" id="387643at2157"/>
<dbReference type="PANTHER" id="PTHR37169">
    <property type="entry name" value="CRISPR SYSTEM ENDORIBONUCLEASE CSX1-RELATED"/>
    <property type="match status" value="1"/>
</dbReference>
<reference evidence="2 3" key="1">
    <citation type="journal article" date="2013" name="Genome Announc.">
        <title>Complete Genomic Sequence of 'Thermofilum adornatus' Strain 1910bT, a Hyperthermophilic Anaerobic Organotrophic Crenarchaeon.</title>
        <authorList>
            <person name="Dominova I.N."/>
            <person name="Kublanov I.V."/>
            <person name="Podosokorskaya O.A."/>
            <person name="Derbikova K.S."/>
            <person name="Patrushev M.V."/>
            <person name="Toshchakov S.V."/>
        </authorList>
    </citation>
    <scope>NUCLEOTIDE SEQUENCE [LARGE SCALE GENOMIC DNA]</scope>
    <source>
        <strain evidence="3">1910b</strain>
    </source>
</reference>
<dbReference type="Gene3D" id="3.40.50.10640">
    <property type="entry name" value="SSO1389-like"/>
    <property type="match status" value="1"/>
</dbReference>
<dbReference type="HOGENOM" id="CLU_466638_0_0_2"/>
<proteinExistence type="predicted"/>
<dbReference type="InterPro" id="IPR052875">
    <property type="entry name" value="CRISPR_assoc_ribonuclease"/>
</dbReference>